<dbReference type="InterPro" id="IPR051262">
    <property type="entry name" value="SMP-30/CGR1_Lactonase"/>
</dbReference>
<evidence type="ECO:0000313" key="3">
    <source>
        <dbReference type="EMBL" id="MDQ9090289.1"/>
    </source>
</evidence>
<organism evidence="3 4">
    <name type="scientific">Pseudoalteromonas haloplanktis</name>
    <name type="common">Alteromonas haloplanktis</name>
    <dbReference type="NCBI Taxonomy" id="228"/>
    <lineage>
        <taxon>Bacteria</taxon>
        <taxon>Pseudomonadati</taxon>
        <taxon>Pseudomonadota</taxon>
        <taxon>Gammaproteobacteria</taxon>
        <taxon>Alteromonadales</taxon>
        <taxon>Pseudoalteromonadaceae</taxon>
        <taxon>Pseudoalteromonas</taxon>
    </lineage>
</organism>
<evidence type="ECO:0000259" key="2">
    <source>
        <dbReference type="Pfam" id="PF08450"/>
    </source>
</evidence>
<proteinExistence type="predicted"/>
<sequence length="290" mass="31670">MKAMICGLGCAAVLLSSACLATNIATNTTTNSSRDFVADNIFTQGIEGPVFYKQHLYAVNFAEQGTIGKVDSSGKAQLFIKLPNDSVGNGLQFDSQGNLYIADYVNHNILKVPANSQSVEVFAHNKTMNQPNDIAITTRGVLFASDPNWANSTGKLWRINADGSTQLLEDNMGTTNGVAVNNDNSKLYVNESVQRVIWQYDLDRDLNISNKQPLIKFVDHGMDGMRVDNQGNVFVARYGAGVILKISPAGEVLNTYTLTGQHPTNVAFNEQQTKLFVTMQKRGAIEVIEL</sequence>
<dbReference type="PROSITE" id="PS51257">
    <property type="entry name" value="PROKAR_LIPOPROTEIN"/>
    <property type="match status" value="1"/>
</dbReference>
<dbReference type="InterPro" id="IPR013658">
    <property type="entry name" value="SGL"/>
</dbReference>
<protein>
    <submittedName>
        <fullName evidence="3">SMP-30/gluconolactonase/LRE family protein</fullName>
    </submittedName>
</protein>
<dbReference type="PANTHER" id="PTHR47572:SF5">
    <property type="entry name" value="BLR2277 PROTEIN"/>
    <property type="match status" value="1"/>
</dbReference>
<feature type="chain" id="PRO_5047257767" evidence="1">
    <location>
        <begin position="22"/>
        <end position="290"/>
    </location>
</feature>
<dbReference type="SUPFAM" id="SSF63829">
    <property type="entry name" value="Calcium-dependent phosphotriesterase"/>
    <property type="match status" value="1"/>
</dbReference>
<accession>A0ABU1B6U4</accession>
<gene>
    <name evidence="3" type="ORF">RC083_01640</name>
</gene>
<dbReference type="Proteomes" id="UP001226574">
    <property type="component" value="Unassembled WGS sequence"/>
</dbReference>
<keyword evidence="4" id="KW-1185">Reference proteome</keyword>
<dbReference type="RefSeq" id="WP_016706385.1">
    <property type="nucleotide sequence ID" value="NZ_JAVIFY010000001.1"/>
</dbReference>
<dbReference type="Gene3D" id="2.120.10.30">
    <property type="entry name" value="TolB, C-terminal domain"/>
    <property type="match status" value="1"/>
</dbReference>
<dbReference type="Pfam" id="PF08450">
    <property type="entry name" value="SGL"/>
    <property type="match status" value="1"/>
</dbReference>
<evidence type="ECO:0000256" key="1">
    <source>
        <dbReference type="SAM" id="SignalP"/>
    </source>
</evidence>
<dbReference type="InterPro" id="IPR011042">
    <property type="entry name" value="6-blade_b-propeller_TolB-like"/>
</dbReference>
<name>A0ABU1B6U4_PSEHA</name>
<feature type="domain" description="SMP-30/Gluconolactonase/LRE-like region" evidence="2">
    <location>
        <begin position="47"/>
        <end position="279"/>
    </location>
</feature>
<comment type="caution">
    <text evidence="3">The sequence shown here is derived from an EMBL/GenBank/DDBJ whole genome shotgun (WGS) entry which is preliminary data.</text>
</comment>
<dbReference type="PANTHER" id="PTHR47572">
    <property type="entry name" value="LIPOPROTEIN-RELATED"/>
    <property type="match status" value="1"/>
</dbReference>
<feature type="signal peptide" evidence="1">
    <location>
        <begin position="1"/>
        <end position="21"/>
    </location>
</feature>
<reference evidence="3 4" key="1">
    <citation type="submission" date="2023-08" db="EMBL/GenBank/DDBJ databases">
        <title>Pseudoalteromonas haloplanktis LL1 genome.</title>
        <authorList>
            <person name="Wu S."/>
        </authorList>
    </citation>
    <scope>NUCLEOTIDE SEQUENCE [LARGE SCALE GENOMIC DNA]</scope>
    <source>
        <strain evidence="3 4">LL1</strain>
    </source>
</reference>
<dbReference type="EMBL" id="JAVIFY010000001">
    <property type="protein sequence ID" value="MDQ9090289.1"/>
    <property type="molecule type" value="Genomic_DNA"/>
</dbReference>
<evidence type="ECO:0000313" key="4">
    <source>
        <dbReference type="Proteomes" id="UP001226574"/>
    </source>
</evidence>
<keyword evidence="1" id="KW-0732">Signal</keyword>